<dbReference type="Proteomes" id="UP000008915">
    <property type="component" value="Chromosome"/>
</dbReference>
<dbReference type="PIRSF" id="PIRSF018072">
    <property type="entry name" value="UCP018072"/>
    <property type="match status" value="1"/>
</dbReference>
<dbReference type="Gene3D" id="3.10.129.10">
    <property type="entry name" value="Hotdog Thioesterase"/>
    <property type="match status" value="1"/>
</dbReference>
<proteinExistence type="predicted"/>
<dbReference type="InterPro" id="IPR016709">
    <property type="entry name" value="HadA-like"/>
</dbReference>
<dbReference type="EMBL" id="CP002344">
    <property type="protein sequence ID" value="ADU51913.1"/>
    <property type="molecule type" value="Genomic_DNA"/>
</dbReference>
<organism evidence="2 3">
    <name type="scientific">Thermaerobacter marianensis (strain ATCC 700841 / DSM 12885 / JCM 10246 / 7p75a)</name>
    <dbReference type="NCBI Taxonomy" id="644966"/>
    <lineage>
        <taxon>Bacteria</taxon>
        <taxon>Bacillati</taxon>
        <taxon>Bacillota</taxon>
        <taxon>Clostridia</taxon>
        <taxon>Eubacteriales</taxon>
        <taxon>Clostridiales Family XVII. Incertae Sedis</taxon>
        <taxon>Thermaerobacter</taxon>
    </lineage>
</organism>
<evidence type="ECO:0000259" key="1">
    <source>
        <dbReference type="Pfam" id="PF13452"/>
    </source>
</evidence>
<dbReference type="SUPFAM" id="SSF54637">
    <property type="entry name" value="Thioesterase/thiol ester dehydrase-isomerase"/>
    <property type="match status" value="1"/>
</dbReference>
<feature type="domain" description="FAS1-like dehydratase" evidence="1">
    <location>
        <begin position="6"/>
        <end position="123"/>
    </location>
</feature>
<dbReference type="RefSeq" id="WP_013496214.1">
    <property type="nucleotide sequence ID" value="NC_014831.1"/>
</dbReference>
<name>E6SIA2_THEM7</name>
<dbReference type="STRING" id="644966.Tmar_1812"/>
<keyword evidence="3" id="KW-1185">Reference proteome</keyword>
<evidence type="ECO:0000313" key="3">
    <source>
        <dbReference type="Proteomes" id="UP000008915"/>
    </source>
</evidence>
<evidence type="ECO:0000313" key="2">
    <source>
        <dbReference type="EMBL" id="ADU51913.1"/>
    </source>
</evidence>
<dbReference type="AlphaFoldDB" id="E6SIA2"/>
<dbReference type="CDD" id="cd03441">
    <property type="entry name" value="R_hydratase_like"/>
    <property type="match status" value="1"/>
</dbReference>
<reference evidence="2 3" key="1">
    <citation type="journal article" date="2010" name="Stand. Genomic Sci.">
        <title>Complete genome sequence of Thermaerobacter marianensis type strain (7p75a).</title>
        <authorList>
            <person name="Han C."/>
            <person name="Gu W."/>
            <person name="Zhang X."/>
            <person name="Lapidus A."/>
            <person name="Nolan M."/>
            <person name="Copeland A."/>
            <person name="Lucas S."/>
            <person name="Del Rio T.G."/>
            <person name="Tice H."/>
            <person name="Cheng J.F."/>
            <person name="Tapia R."/>
            <person name="Goodwin L."/>
            <person name="Pitluck S."/>
            <person name="Pagani I."/>
            <person name="Ivanova N."/>
            <person name="Mavromatis K."/>
            <person name="Mikhailova N."/>
            <person name="Pati A."/>
            <person name="Chen A."/>
            <person name="Palaniappan K."/>
            <person name="Land M."/>
            <person name="Hauser L."/>
            <person name="Chang Y.J."/>
            <person name="Jeffries C.D."/>
            <person name="Schneider S."/>
            <person name="Rohde M."/>
            <person name="Goker M."/>
            <person name="Pukall R."/>
            <person name="Woyke T."/>
            <person name="Bristow J."/>
            <person name="Eisen J.A."/>
            <person name="Markowitz V."/>
            <person name="Hugenholtz P."/>
            <person name="Kyrpides N.C."/>
            <person name="Klenk H.P."/>
            <person name="Detter J.C."/>
        </authorList>
    </citation>
    <scope>NUCLEOTIDE SEQUENCE [LARGE SCALE GENOMIC DNA]</scope>
    <source>
        <strain evidence="3">ATCC 700841 / DSM 12885 / JCM 10246 / 7p75a</strain>
    </source>
</reference>
<dbReference type="eggNOG" id="COG2030">
    <property type="taxonomic scope" value="Bacteria"/>
</dbReference>
<accession>E6SIA2</accession>
<dbReference type="InterPro" id="IPR029069">
    <property type="entry name" value="HotDog_dom_sf"/>
</dbReference>
<dbReference type="HOGENOM" id="CLU_116276_1_0_9"/>
<dbReference type="InterPro" id="IPR039569">
    <property type="entry name" value="FAS1-like_DH_region"/>
</dbReference>
<protein>
    <submittedName>
        <fullName evidence="2">MaoC-like dehydratase</fullName>
    </submittedName>
</protein>
<dbReference type="Pfam" id="PF13452">
    <property type="entry name" value="FAS1_DH_region"/>
    <property type="match status" value="1"/>
</dbReference>
<dbReference type="KEGG" id="tmr:Tmar_1812"/>
<reference evidence="3" key="2">
    <citation type="journal article" date="2010" name="Stand. Genomic Sci.">
        <title>Complete genome sequence of Thermaerobacter marianensis type strain (7p75aT).</title>
        <authorList>
            <person name="Han C."/>
            <person name="Gu W."/>
            <person name="Zhang X."/>
            <person name="Lapidus A."/>
            <person name="Nolan M."/>
            <person name="Copeland A."/>
            <person name="Lucas S."/>
            <person name="Glavina Del Rio T."/>
            <person name="Tice H."/>
            <person name="Cheng J."/>
            <person name="Tapia R."/>
            <person name="Goodwin L."/>
            <person name="Pitluck S."/>
            <person name="Pagani I."/>
            <person name="Ivanova N."/>
            <person name="Mavromatis K."/>
            <person name="Mikhailova N."/>
            <person name="Pati A."/>
            <person name="Chen A."/>
            <person name="Palaniappan K."/>
            <person name="Land M."/>
            <person name="Hauser L."/>
            <person name="Chang Y."/>
            <person name="Jeffries C."/>
            <person name="Schneider S."/>
            <person name="Rohde M."/>
            <person name="Goker M."/>
            <person name="Pukall R."/>
            <person name="Woyke T."/>
            <person name="Bristow J."/>
            <person name="Eisen J."/>
            <person name="Markowitz V."/>
            <person name="Hugenholtz P."/>
            <person name="Kyrpides N."/>
            <person name="Klenk H."/>
            <person name="Detter J."/>
        </authorList>
    </citation>
    <scope>NUCLEOTIDE SEQUENCE [LARGE SCALE GENOMIC DNA]</scope>
    <source>
        <strain evidence="3">ATCC 700841 / DSM 12885 / JCM 10246 / 7p75a</strain>
    </source>
</reference>
<gene>
    <name evidence="2" type="ordered locus">Tmar_1812</name>
</gene>
<dbReference type="OrthoDB" id="160199at2"/>
<sequence length="131" mass="14816">MAIDRSLIGKESEEEVFEVEKGAIRKFAEAIGDPHPAFRSGEIAPPTFPTTFRMAIPGVSLELSRVLHGEQEYSYRRPIRAGDRLRCKTRVVDVYEREGRLGKMTFLVTEMEGRDEAGELVFTGRSTIIVR</sequence>